<accession>A0A069AFJ4</accession>
<dbReference type="InterPro" id="IPR008756">
    <property type="entry name" value="Peptidase_M56"/>
</dbReference>
<feature type="transmembrane region" description="Helical" evidence="1">
    <location>
        <begin position="92"/>
        <end position="114"/>
    </location>
</feature>
<dbReference type="EMBL" id="LK932411">
    <property type="protein sequence ID" value="CDS89665.1"/>
    <property type="molecule type" value="Genomic_DNA"/>
</dbReference>
<dbReference type="CDD" id="cd07341">
    <property type="entry name" value="M56_BlaR1_MecR1_like"/>
    <property type="match status" value="1"/>
</dbReference>
<keyword evidence="1" id="KW-1133">Transmembrane helix</keyword>
<evidence type="ECO:0000313" key="5">
    <source>
        <dbReference type="EMBL" id="CDT60933.1"/>
    </source>
</evidence>
<evidence type="ECO:0000256" key="1">
    <source>
        <dbReference type="SAM" id="Phobius"/>
    </source>
</evidence>
<dbReference type="PANTHER" id="PTHR34978:SF3">
    <property type="entry name" value="SLR0241 PROTEIN"/>
    <property type="match status" value="1"/>
</dbReference>
<evidence type="ECO:0000313" key="3">
    <source>
        <dbReference type="EMBL" id="CDS89039.1"/>
    </source>
</evidence>
<dbReference type="InterPro" id="IPR052173">
    <property type="entry name" value="Beta-lactam_resp_regulator"/>
</dbReference>
<reference evidence="4" key="1">
    <citation type="submission" date="2014-07" db="EMBL/GenBank/DDBJ databases">
        <authorList>
            <person name="Monot Marc"/>
        </authorList>
    </citation>
    <scope>NUCLEOTIDE SEQUENCE</scope>
    <source>
        <strain evidence="5">7032989</strain>
        <strain evidence="4">7032994</strain>
    </source>
</reference>
<sequence>MLISGVSIYSFMSALVFSSFGLLLIAVLRNRNSFLIKNRTSLLLLLLVLSIVRLLLPLDLYNTLLIESDTFLPWIQTVLEKTIFNDVTFGELIVIIWIVVAIIFFVISMLSYIAEHRKIKIDFTIKDEQVEKIAKEEFAKNSVIKVSRNIDTPRVTGILKAYVYLPPLSLGDNKLRYIIQHEIQHVKGKDILIKLFYTLLRSILWWNPVIHIFNSEVDSLLELRCDLAVTKHMDYDGRMVYLQTILNVLKQTKNKREKFRLPSFCKNKNTQLIKQRFEVVLNEESQKDIKEKLITICLALLLFIFSYFIILQPVSYPPQEELVSEVAITNENAYLLIRKDGSIDLFVNGEFFGKVTNDDLEAQPISDIKNIRKEN</sequence>
<evidence type="ECO:0000313" key="4">
    <source>
        <dbReference type="EMBL" id="CDS89665.1"/>
    </source>
</evidence>
<dbReference type="EMBL" id="LK932525">
    <property type="protein sequence ID" value="CDS89039.1"/>
    <property type="molecule type" value="Genomic_DNA"/>
</dbReference>
<keyword evidence="1" id="KW-0472">Membrane</keyword>
<dbReference type="Pfam" id="PF05569">
    <property type="entry name" value="Peptidase_M56"/>
    <property type="match status" value="1"/>
</dbReference>
<name>A0A069AFJ4_CLODI</name>
<dbReference type="PANTHER" id="PTHR34978">
    <property type="entry name" value="POSSIBLE SENSOR-TRANSDUCER PROTEIN BLAR"/>
    <property type="match status" value="1"/>
</dbReference>
<feature type="transmembrane region" description="Helical" evidence="1">
    <location>
        <begin position="40"/>
        <end position="58"/>
    </location>
</feature>
<dbReference type="RefSeq" id="WP_021367236.1">
    <property type="nucleotide sequence ID" value="NZ_BBYB01000112.1"/>
</dbReference>
<feature type="domain" description="Peptidase M56" evidence="2">
    <location>
        <begin position="90"/>
        <end position="279"/>
    </location>
</feature>
<organism evidence="4">
    <name type="scientific">Clostridioides difficile</name>
    <name type="common">Peptoclostridium difficile</name>
    <dbReference type="NCBI Taxonomy" id="1496"/>
    <lineage>
        <taxon>Bacteria</taxon>
        <taxon>Bacillati</taxon>
        <taxon>Bacillota</taxon>
        <taxon>Clostridia</taxon>
        <taxon>Peptostreptococcales</taxon>
        <taxon>Peptostreptococcaceae</taxon>
        <taxon>Clostridioides</taxon>
    </lineage>
</organism>
<keyword evidence="1" id="KW-0812">Transmembrane</keyword>
<evidence type="ECO:0000259" key="2">
    <source>
        <dbReference type="Pfam" id="PF05569"/>
    </source>
</evidence>
<protein>
    <recommendedName>
        <fullName evidence="2">Peptidase M56 domain-containing protein</fullName>
    </recommendedName>
</protein>
<dbReference type="AlphaFoldDB" id="A0A069AFJ4"/>
<feature type="transmembrane region" description="Helical" evidence="1">
    <location>
        <begin position="293"/>
        <end position="311"/>
    </location>
</feature>
<proteinExistence type="predicted"/>
<dbReference type="EMBL" id="LK933294">
    <property type="protein sequence ID" value="CDT60933.1"/>
    <property type="molecule type" value="Genomic_DNA"/>
</dbReference>
<gene>
    <name evidence="5" type="ORF">BN1095_600025</name>
    <name evidence="3" type="ORF">BN1096_700309</name>
    <name evidence="4" type="ORF">BN1097_710309</name>
</gene>
<feature type="transmembrane region" description="Helical" evidence="1">
    <location>
        <begin position="6"/>
        <end position="28"/>
    </location>
</feature>